<gene>
    <name evidence="11" type="ORF">LSALG_LOCUS38733</name>
</gene>
<dbReference type="SUPFAM" id="SSF54719">
    <property type="entry name" value="Fe,Mn superoxide dismutase (SOD), C-terminal domain"/>
    <property type="match status" value="1"/>
</dbReference>
<evidence type="ECO:0000256" key="3">
    <source>
        <dbReference type="ARBA" id="ARBA00012682"/>
    </source>
</evidence>
<evidence type="ECO:0000313" key="12">
    <source>
        <dbReference type="Proteomes" id="UP001177003"/>
    </source>
</evidence>
<dbReference type="Gene3D" id="3.55.40.20">
    <property type="entry name" value="Iron/manganese superoxide dismutase, C-terminal domain"/>
    <property type="match status" value="1"/>
</dbReference>
<comment type="similarity">
    <text evidence="2">Belongs to the iron/manganese superoxide dismutase family.</text>
</comment>
<keyword evidence="8" id="KW-0472">Membrane</keyword>
<evidence type="ECO:0000256" key="1">
    <source>
        <dbReference type="ARBA" id="ARBA00004173"/>
    </source>
</evidence>
<dbReference type="EMBL" id="OX465084">
    <property type="protein sequence ID" value="CAI9300065.1"/>
    <property type="molecule type" value="Genomic_DNA"/>
</dbReference>
<evidence type="ECO:0000256" key="7">
    <source>
        <dbReference type="ARBA" id="ARBA00049204"/>
    </source>
</evidence>
<feature type="domain" description="Manganese/iron superoxide dismutase N-terminal" evidence="9">
    <location>
        <begin position="27"/>
        <end position="108"/>
    </location>
</feature>
<dbReference type="InterPro" id="IPR019831">
    <property type="entry name" value="Mn/Fe_SOD_N"/>
</dbReference>
<evidence type="ECO:0000256" key="6">
    <source>
        <dbReference type="ARBA" id="ARBA00023128"/>
    </source>
</evidence>
<name>A0AA35ZW85_LACSI</name>
<dbReference type="PRINTS" id="PR01703">
    <property type="entry name" value="MNSODISMTASE"/>
</dbReference>
<dbReference type="InterPro" id="IPR036324">
    <property type="entry name" value="Mn/Fe_SOD_N_sf"/>
</dbReference>
<keyword evidence="8" id="KW-0812">Transmembrane</keyword>
<dbReference type="PANTHER" id="PTHR11404">
    <property type="entry name" value="SUPEROXIDE DISMUTASE 2"/>
    <property type="match status" value="1"/>
</dbReference>
<sequence length="264" mass="29183">MALRTLAIAKTLGAISKFQQHVRGLQTFTLPDLSYDYGALELAISGEIMQLHHQKQHQTCIRNYNKAIKQLDDAITKGDASTAVKLHIAIKFNVGGHVNHSIFWKNLAPTNEGGGVPPHGSLGLAINQSFSSVEKLIAKMNAEGAAVQGPSLVPLLGIDVWEHVYYLQYKNVRPDYLKNIWKVINWKYASEVEGQIIYLEPHETTMVIDFCIHLLQLYSSHNISKDLDAFTAAIVVSIAFSFIPASLVVAIMKAGHSPIVFSHN</sequence>
<dbReference type="Gene3D" id="1.10.287.990">
    <property type="entry name" value="Fe,Mn superoxide dismutase (SOD) domain"/>
    <property type="match status" value="1"/>
</dbReference>
<dbReference type="GO" id="GO:0005739">
    <property type="term" value="C:mitochondrion"/>
    <property type="evidence" value="ECO:0007669"/>
    <property type="project" value="UniProtKB-SubCell"/>
</dbReference>
<dbReference type="Pfam" id="PF00081">
    <property type="entry name" value="Sod_Fe_N"/>
    <property type="match status" value="1"/>
</dbReference>
<proteinExistence type="inferred from homology"/>
<evidence type="ECO:0000259" key="10">
    <source>
        <dbReference type="Pfam" id="PF02777"/>
    </source>
</evidence>
<dbReference type="InterPro" id="IPR050265">
    <property type="entry name" value="Fe/Mn_Superoxide_Dismutase"/>
</dbReference>
<keyword evidence="4" id="KW-0479">Metal-binding</keyword>
<evidence type="ECO:0000313" key="11">
    <source>
        <dbReference type="EMBL" id="CAI9300065.1"/>
    </source>
</evidence>
<dbReference type="AlphaFoldDB" id="A0AA35ZW85"/>
<protein>
    <recommendedName>
        <fullName evidence="3">superoxide dismutase</fullName>
        <ecNumber evidence="3">1.15.1.1</ecNumber>
    </recommendedName>
</protein>
<evidence type="ECO:0000256" key="5">
    <source>
        <dbReference type="ARBA" id="ARBA00023002"/>
    </source>
</evidence>
<comment type="subcellular location">
    <subcellularLocation>
        <location evidence="1">Mitochondrion</location>
    </subcellularLocation>
</comment>
<dbReference type="GO" id="GO:0004784">
    <property type="term" value="F:superoxide dismutase activity"/>
    <property type="evidence" value="ECO:0007669"/>
    <property type="project" value="UniProtKB-EC"/>
</dbReference>
<comment type="catalytic activity">
    <reaction evidence="7">
        <text>2 superoxide + 2 H(+) = H2O2 + O2</text>
        <dbReference type="Rhea" id="RHEA:20696"/>
        <dbReference type="ChEBI" id="CHEBI:15378"/>
        <dbReference type="ChEBI" id="CHEBI:15379"/>
        <dbReference type="ChEBI" id="CHEBI:16240"/>
        <dbReference type="ChEBI" id="CHEBI:18421"/>
        <dbReference type="EC" id="1.15.1.1"/>
    </reaction>
</comment>
<dbReference type="Proteomes" id="UP001177003">
    <property type="component" value="Chromosome 8"/>
</dbReference>
<dbReference type="Pfam" id="PF02777">
    <property type="entry name" value="Sod_Fe_C"/>
    <property type="match status" value="1"/>
</dbReference>
<accession>A0AA35ZW85</accession>
<reference evidence="11" key="1">
    <citation type="submission" date="2023-04" db="EMBL/GenBank/DDBJ databases">
        <authorList>
            <person name="Vijverberg K."/>
            <person name="Xiong W."/>
            <person name="Schranz E."/>
        </authorList>
    </citation>
    <scope>NUCLEOTIDE SEQUENCE</scope>
</reference>
<keyword evidence="8" id="KW-1133">Transmembrane helix</keyword>
<dbReference type="GO" id="GO:0030145">
    <property type="term" value="F:manganese ion binding"/>
    <property type="evidence" value="ECO:0007669"/>
    <property type="project" value="TreeGrafter"/>
</dbReference>
<dbReference type="SUPFAM" id="SSF46609">
    <property type="entry name" value="Fe,Mn superoxide dismutase (SOD), N-terminal domain"/>
    <property type="match status" value="1"/>
</dbReference>
<dbReference type="InterPro" id="IPR001189">
    <property type="entry name" value="Mn/Fe_SOD"/>
</dbReference>
<dbReference type="PANTHER" id="PTHR11404:SF6">
    <property type="entry name" value="SUPEROXIDE DISMUTASE [MN], MITOCHONDRIAL"/>
    <property type="match status" value="1"/>
</dbReference>
<evidence type="ECO:0000256" key="4">
    <source>
        <dbReference type="ARBA" id="ARBA00022723"/>
    </source>
</evidence>
<keyword evidence="12" id="KW-1185">Reference proteome</keyword>
<dbReference type="InterPro" id="IPR019832">
    <property type="entry name" value="Mn/Fe_SOD_C"/>
</dbReference>
<keyword evidence="6" id="KW-0496">Mitochondrion</keyword>
<evidence type="ECO:0000256" key="8">
    <source>
        <dbReference type="SAM" id="Phobius"/>
    </source>
</evidence>
<dbReference type="EC" id="1.15.1.1" evidence="3"/>
<keyword evidence="5" id="KW-0560">Oxidoreductase</keyword>
<dbReference type="FunFam" id="1.10.287.990:FF:000001">
    <property type="entry name" value="Superoxide dismutase"/>
    <property type="match status" value="1"/>
</dbReference>
<feature type="domain" description="Manganese/iron superoxide dismutase C-terminal" evidence="10">
    <location>
        <begin position="153"/>
        <end position="191"/>
    </location>
</feature>
<evidence type="ECO:0000259" key="9">
    <source>
        <dbReference type="Pfam" id="PF00081"/>
    </source>
</evidence>
<feature type="transmembrane region" description="Helical" evidence="8">
    <location>
        <begin position="229"/>
        <end position="252"/>
    </location>
</feature>
<organism evidence="11 12">
    <name type="scientific">Lactuca saligna</name>
    <name type="common">Willowleaf lettuce</name>
    <dbReference type="NCBI Taxonomy" id="75948"/>
    <lineage>
        <taxon>Eukaryota</taxon>
        <taxon>Viridiplantae</taxon>
        <taxon>Streptophyta</taxon>
        <taxon>Embryophyta</taxon>
        <taxon>Tracheophyta</taxon>
        <taxon>Spermatophyta</taxon>
        <taxon>Magnoliopsida</taxon>
        <taxon>eudicotyledons</taxon>
        <taxon>Gunneridae</taxon>
        <taxon>Pentapetalae</taxon>
        <taxon>asterids</taxon>
        <taxon>campanulids</taxon>
        <taxon>Asterales</taxon>
        <taxon>Asteraceae</taxon>
        <taxon>Cichorioideae</taxon>
        <taxon>Cichorieae</taxon>
        <taxon>Lactucinae</taxon>
        <taxon>Lactuca</taxon>
    </lineage>
</organism>
<evidence type="ECO:0000256" key="2">
    <source>
        <dbReference type="ARBA" id="ARBA00008714"/>
    </source>
</evidence>
<dbReference type="InterPro" id="IPR036314">
    <property type="entry name" value="SOD_C_sf"/>
</dbReference>